<feature type="non-terminal residue" evidence="1">
    <location>
        <position position="1"/>
    </location>
</feature>
<gene>
    <name evidence="1" type="ORF">S01H4_27524</name>
</gene>
<accession>X1A6R8</accession>
<dbReference type="AlphaFoldDB" id="X1A6R8"/>
<sequence length="53" mass="6034">QLSLVLFGFVVELNIFCKGQSGVFSLIMDNHRNHRDFVPENTKQTLSKLLVLS</sequence>
<proteinExistence type="predicted"/>
<name>X1A6R8_9ZZZZ</name>
<protein>
    <submittedName>
        <fullName evidence="1">Uncharacterized protein</fullName>
    </submittedName>
</protein>
<organism evidence="1">
    <name type="scientific">marine sediment metagenome</name>
    <dbReference type="NCBI Taxonomy" id="412755"/>
    <lineage>
        <taxon>unclassified sequences</taxon>
        <taxon>metagenomes</taxon>
        <taxon>ecological metagenomes</taxon>
    </lineage>
</organism>
<reference evidence="1" key="1">
    <citation type="journal article" date="2014" name="Front. Microbiol.">
        <title>High frequency of phylogenetically diverse reductive dehalogenase-homologous genes in deep subseafloor sedimentary metagenomes.</title>
        <authorList>
            <person name="Kawai M."/>
            <person name="Futagami T."/>
            <person name="Toyoda A."/>
            <person name="Takaki Y."/>
            <person name="Nishi S."/>
            <person name="Hori S."/>
            <person name="Arai W."/>
            <person name="Tsubouchi T."/>
            <person name="Morono Y."/>
            <person name="Uchiyama I."/>
            <person name="Ito T."/>
            <person name="Fujiyama A."/>
            <person name="Inagaki F."/>
            <person name="Takami H."/>
        </authorList>
    </citation>
    <scope>NUCLEOTIDE SEQUENCE</scope>
    <source>
        <strain evidence="1">Expedition CK06-06</strain>
    </source>
</reference>
<dbReference type="EMBL" id="BART01013471">
    <property type="protein sequence ID" value="GAG77439.1"/>
    <property type="molecule type" value="Genomic_DNA"/>
</dbReference>
<evidence type="ECO:0000313" key="1">
    <source>
        <dbReference type="EMBL" id="GAG77439.1"/>
    </source>
</evidence>
<comment type="caution">
    <text evidence="1">The sequence shown here is derived from an EMBL/GenBank/DDBJ whole genome shotgun (WGS) entry which is preliminary data.</text>
</comment>